<keyword evidence="6" id="KW-1185">Reference proteome</keyword>
<dbReference type="RefSeq" id="WP_220116890.1">
    <property type="nucleotide sequence ID" value="NZ_JAHZUY010000011.1"/>
</dbReference>
<dbReference type="InterPro" id="IPR020845">
    <property type="entry name" value="AMP-binding_CS"/>
</dbReference>
<dbReference type="InterPro" id="IPR045851">
    <property type="entry name" value="AMP-bd_C_sf"/>
</dbReference>
<proteinExistence type="inferred from homology"/>
<evidence type="ECO:0000313" key="6">
    <source>
        <dbReference type="Proteomes" id="UP001519924"/>
    </source>
</evidence>
<evidence type="ECO:0000256" key="2">
    <source>
        <dbReference type="ARBA" id="ARBA00022598"/>
    </source>
</evidence>
<organism evidence="5 6">
    <name type="scientific">Caldovatus aquaticus</name>
    <dbReference type="NCBI Taxonomy" id="2865671"/>
    <lineage>
        <taxon>Bacteria</taxon>
        <taxon>Pseudomonadati</taxon>
        <taxon>Pseudomonadota</taxon>
        <taxon>Alphaproteobacteria</taxon>
        <taxon>Acetobacterales</taxon>
        <taxon>Roseomonadaceae</taxon>
        <taxon>Caldovatus</taxon>
    </lineage>
</organism>
<dbReference type="InterPro" id="IPR025110">
    <property type="entry name" value="AMP-bd_C"/>
</dbReference>
<dbReference type="Pfam" id="PF13193">
    <property type="entry name" value="AMP-binding_C"/>
    <property type="match status" value="1"/>
</dbReference>
<dbReference type="PANTHER" id="PTHR43201:SF5">
    <property type="entry name" value="MEDIUM-CHAIN ACYL-COA LIGASE ACSF2, MITOCHONDRIAL"/>
    <property type="match status" value="1"/>
</dbReference>
<evidence type="ECO:0000256" key="1">
    <source>
        <dbReference type="ARBA" id="ARBA00006432"/>
    </source>
</evidence>
<dbReference type="EMBL" id="JAHZUY010000011">
    <property type="protein sequence ID" value="MBW8269132.1"/>
    <property type="molecule type" value="Genomic_DNA"/>
</dbReference>
<name>A0ABS7F0H4_9PROT</name>
<dbReference type="Gene3D" id="3.30.300.30">
    <property type="match status" value="1"/>
</dbReference>
<evidence type="ECO:0000313" key="5">
    <source>
        <dbReference type="EMBL" id="MBW8269132.1"/>
    </source>
</evidence>
<dbReference type="PROSITE" id="PS00455">
    <property type="entry name" value="AMP_BINDING"/>
    <property type="match status" value="1"/>
</dbReference>
<dbReference type="InterPro" id="IPR042099">
    <property type="entry name" value="ANL_N_sf"/>
</dbReference>
<reference evidence="5 6" key="1">
    <citation type="submission" date="2021-08" db="EMBL/GenBank/DDBJ databases">
        <title>Caldovatus sediminis gen. nov., sp. nov., a moderately thermophilic bacterium isolated from a hot spring.</title>
        <authorList>
            <person name="Hu C.-J."/>
            <person name="Li W.-J."/>
            <person name="Xian W.-D."/>
        </authorList>
    </citation>
    <scope>NUCLEOTIDE SEQUENCE [LARGE SCALE GENOMIC DNA]</scope>
    <source>
        <strain evidence="5 6">SYSU G05006</strain>
    </source>
</reference>
<dbReference type="Proteomes" id="UP001519924">
    <property type="component" value="Unassembled WGS sequence"/>
</dbReference>
<protein>
    <submittedName>
        <fullName evidence="5">AMP-binding protein</fullName>
    </submittedName>
</protein>
<sequence>MIWRWIERHADHAPDAPALRFAGRVLSYAALARDVARAAAALAARGVRRGDRVAFLGLNHPAQIVLLFACARLGAIQVPLNWRLAPPELRFILEDCGARLLAATADHAAAARAVAPAGCALFAAEAERGDGPAPPPAGGEDDPVLLVYTSGTTGRPKGAVLDQRALLFNALNGLHLHALTPADRVLTVLPLFHVGGLNIQTLPALYCGAEVVLHPRFDPAAFFAACARDRPTLSLLVPAVMQALVAHPGWAAADLSSLRAVGAGSSEVPLPLIEAFHARGIPVQQIYGATETGPIAICQTRAEALAAPGSIGRPALHAECRIVDEAGRPLPPGARGEIQVRGPAVLRAYWPGQRATTAEGWFATGDVGHVDAAGRWWFTDRLKHVIISGGENIYPAEVERVLRTAPGVREGAVCGRPDPRWGEVPVAVVVPGEGFSRAAVLAHFEGRIARFKHPRDVVVAEALPRTALGKVELGALRALAARGAGGA</sequence>
<accession>A0ABS7F0H4</accession>
<dbReference type="SUPFAM" id="SSF56801">
    <property type="entry name" value="Acetyl-CoA synthetase-like"/>
    <property type="match status" value="1"/>
</dbReference>
<evidence type="ECO:0000259" key="4">
    <source>
        <dbReference type="Pfam" id="PF13193"/>
    </source>
</evidence>
<feature type="domain" description="AMP-dependent synthetase/ligase" evidence="3">
    <location>
        <begin position="7"/>
        <end position="350"/>
    </location>
</feature>
<comment type="similarity">
    <text evidence="1">Belongs to the ATP-dependent AMP-binding enzyme family.</text>
</comment>
<evidence type="ECO:0000259" key="3">
    <source>
        <dbReference type="Pfam" id="PF00501"/>
    </source>
</evidence>
<dbReference type="Gene3D" id="3.40.50.12780">
    <property type="entry name" value="N-terminal domain of ligase-like"/>
    <property type="match status" value="1"/>
</dbReference>
<dbReference type="PANTHER" id="PTHR43201">
    <property type="entry name" value="ACYL-COA SYNTHETASE"/>
    <property type="match status" value="1"/>
</dbReference>
<comment type="caution">
    <text evidence="5">The sequence shown here is derived from an EMBL/GenBank/DDBJ whole genome shotgun (WGS) entry which is preliminary data.</text>
</comment>
<keyword evidence="2" id="KW-0436">Ligase</keyword>
<gene>
    <name evidence="5" type="ORF">K1J50_06480</name>
</gene>
<feature type="domain" description="AMP-binding enzyme C-terminal" evidence="4">
    <location>
        <begin position="397"/>
        <end position="470"/>
    </location>
</feature>
<dbReference type="Pfam" id="PF00501">
    <property type="entry name" value="AMP-binding"/>
    <property type="match status" value="1"/>
</dbReference>
<dbReference type="InterPro" id="IPR000873">
    <property type="entry name" value="AMP-dep_synth/lig_dom"/>
</dbReference>